<dbReference type="STRING" id="1503925.TH53_21680"/>
<keyword evidence="3 6" id="KW-0378">Hydrolase</keyword>
<reference evidence="8 9" key="1">
    <citation type="submission" date="2015-01" db="EMBL/GenBank/DDBJ databases">
        <title>Draft genome sequence of Pedobacter sp. NL19 isolated from sludge of an effluent treatment pond in an abandoned uranium mine.</title>
        <authorList>
            <person name="Santos T."/>
            <person name="Caetano T."/>
            <person name="Covas C."/>
            <person name="Cruz A."/>
            <person name="Mendo S."/>
        </authorList>
    </citation>
    <scope>NUCLEOTIDE SEQUENCE [LARGE SCALE GENOMIC DNA]</scope>
    <source>
        <strain evidence="8 9">NL19</strain>
    </source>
</reference>
<dbReference type="Proteomes" id="UP000032049">
    <property type="component" value="Unassembled WGS sequence"/>
</dbReference>
<comment type="cofactor">
    <cofactor evidence="6">
        <name>Zn(2+)</name>
        <dbReference type="ChEBI" id="CHEBI:29105"/>
    </cofactor>
    <text evidence="6">Binds 1 zinc ion per subunit.</text>
</comment>
<dbReference type="Gene3D" id="3.40.390.10">
    <property type="entry name" value="Collagenase (Catalytic Domain)"/>
    <property type="match status" value="1"/>
</dbReference>
<dbReference type="SUPFAM" id="SSF55486">
    <property type="entry name" value="Metalloproteases ('zincins'), catalytic domain"/>
    <property type="match status" value="1"/>
</dbReference>
<dbReference type="EMBL" id="JXRA01000110">
    <property type="protein sequence ID" value="KIO75228.1"/>
    <property type="molecule type" value="Genomic_DNA"/>
</dbReference>
<dbReference type="AlphaFoldDB" id="A0A0D0F0Q9"/>
<evidence type="ECO:0000313" key="8">
    <source>
        <dbReference type="EMBL" id="KIO75228.1"/>
    </source>
</evidence>
<dbReference type="GO" id="GO:0008270">
    <property type="term" value="F:zinc ion binding"/>
    <property type="evidence" value="ECO:0007669"/>
    <property type="project" value="UniProtKB-UniRule"/>
</dbReference>
<dbReference type="PROSITE" id="PS51864">
    <property type="entry name" value="ASTACIN"/>
    <property type="match status" value="1"/>
</dbReference>
<keyword evidence="4 6" id="KW-0862">Zinc</keyword>
<comment type="caution">
    <text evidence="8">The sequence shown here is derived from an EMBL/GenBank/DDBJ whole genome shotgun (WGS) entry which is preliminary data.</text>
</comment>
<dbReference type="GO" id="GO:0004222">
    <property type="term" value="F:metalloendopeptidase activity"/>
    <property type="evidence" value="ECO:0007669"/>
    <property type="project" value="UniProtKB-UniRule"/>
</dbReference>
<dbReference type="RefSeq" id="WP_041885525.1">
    <property type="nucleotide sequence ID" value="NZ_CP157278.1"/>
</dbReference>
<dbReference type="OrthoDB" id="8455098at2"/>
<proteinExistence type="predicted"/>
<name>A0A0D0F0Q9_9SPHI</name>
<dbReference type="InterPro" id="IPR001506">
    <property type="entry name" value="Peptidase_M12A"/>
</dbReference>
<dbReference type="SMART" id="SM00235">
    <property type="entry name" value="ZnMc"/>
    <property type="match status" value="1"/>
</dbReference>
<keyword evidence="9" id="KW-1185">Reference proteome</keyword>
<evidence type="ECO:0000256" key="6">
    <source>
        <dbReference type="PROSITE-ProRule" id="PRU01211"/>
    </source>
</evidence>
<evidence type="ECO:0000256" key="3">
    <source>
        <dbReference type="ARBA" id="ARBA00022801"/>
    </source>
</evidence>
<comment type="caution">
    <text evidence="6">Lacks conserved residue(s) required for the propagation of feature annotation.</text>
</comment>
<keyword evidence="1 6" id="KW-0645">Protease</keyword>
<feature type="active site" evidence="6">
    <location>
        <position position="189"/>
    </location>
</feature>
<feature type="binding site" evidence="6">
    <location>
        <position position="188"/>
    </location>
    <ligand>
        <name>Zn(2+)</name>
        <dbReference type="ChEBI" id="CHEBI:29105"/>
        <note>catalytic</note>
    </ligand>
</feature>
<dbReference type="PRINTS" id="PR00480">
    <property type="entry name" value="ASTACIN"/>
</dbReference>
<evidence type="ECO:0000256" key="4">
    <source>
        <dbReference type="ARBA" id="ARBA00022833"/>
    </source>
</evidence>
<keyword evidence="5 6" id="KW-0482">Metalloprotease</keyword>
<protein>
    <recommendedName>
        <fullName evidence="7">Peptidase M12A domain-containing protein</fullName>
    </recommendedName>
</protein>
<dbReference type="CDD" id="cd04280">
    <property type="entry name" value="ZnMc_astacin_like"/>
    <property type="match status" value="1"/>
</dbReference>
<gene>
    <name evidence="8" type="ORF">TH53_21680</name>
</gene>
<evidence type="ECO:0000256" key="1">
    <source>
        <dbReference type="ARBA" id="ARBA00022670"/>
    </source>
</evidence>
<dbReference type="PANTHER" id="PTHR10127:SF780">
    <property type="entry name" value="METALLOENDOPEPTIDASE"/>
    <property type="match status" value="1"/>
</dbReference>
<organism evidence="8 9">
    <name type="scientific">Pedobacter lusitanus</name>
    <dbReference type="NCBI Taxonomy" id="1503925"/>
    <lineage>
        <taxon>Bacteria</taxon>
        <taxon>Pseudomonadati</taxon>
        <taxon>Bacteroidota</taxon>
        <taxon>Sphingobacteriia</taxon>
        <taxon>Sphingobacteriales</taxon>
        <taxon>Sphingobacteriaceae</taxon>
        <taxon>Pedobacter</taxon>
    </lineage>
</organism>
<evidence type="ECO:0000256" key="5">
    <source>
        <dbReference type="ARBA" id="ARBA00023049"/>
    </source>
</evidence>
<dbReference type="PANTHER" id="PTHR10127">
    <property type="entry name" value="DISCOIDIN, CUB, EGF, LAMININ , AND ZINC METALLOPROTEASE DOMAIN CONTAINING"/>
    <property type="match status" value="1"/>
</dbReference>
<evidence type="ECO:0000259" key="7">
    <source>
        <dbReference type="PROSITE" id="PS51864"/>
    </source>
</evidence>
<evidence type="ECO:0000313" key="9">
    <source>
        <dbReference type="Proteomes" id="UP000032049"/>
    </source>
</evidence>
<sequence length="293" mass="31804">MKNKTLLIALAFAALTSACKKQNDQGTQTADVKTDNCNCSAEQASPEIKGQSITFGTGNKSIRLTKKNDQFILGSDILLSNEQVAYLKHKYDPSGTATESTFIDYLSKRWTNGIVYYSIDANVPNQARITDAIAHWKAKTKLTFTPRTTQANYIRFVVGSGCSSALGMAGGAQKLNLGSGCSTGNAIHEIGHALGLLHEQSRTDRDDYVIINKDNIEPGLEHNFDTWEDRGYTGGQTGAFDFGSIMMYPSNAFSSNGEPTITKLDGSTFGAQRTALSAGDLEGFKYLYPDYAL</sequence>
<evidence type="ECO:0000256" key="2">
    <source>
        <dbReference type="ARBA" id="ARBA00022723"/>
    </source>
</evidence>
<dbReference type="PROSITE" id="PS51257">
    <property type="entry name" value="PROKAR_LIPOPROTEIN"/>
    <property type="match status" value="1"/>
</dbReference>
<keyword evidence="2 6" id="KW-0479">Metal-binding</keyword>
<dbReference type="InterPro" id="IPR034035">
    <property type="entry name" value="Astacin-like_dom"/>
</dbReference>
<dbReference type="Pfam" id="PF01400">
    <property type="entry name" value="Astacin"/>
    <property type="match status" value="1"/>
</dbReference>
<feature type="domain" description="Peptidase M12A" evidence="7">
    <location>
        <begin position="101"/>
        <end position="290"/>
    </location>
</feature>
<feature type="binding site" evidence="6">
    <location>
        <position position="198"/>
    </location>
    <ligand>
        <name>Zn(2+)</name>
        <dbReference type="ChEBI" id="CHEBI:29105"/>
        <note>catalytic</note>
    </ligand>
</feature>
<dbReference type="InterPro" id="IPR024079">
    <property type="entry name" value="MetalloPept_cat_dom_sf"/>
</dbReference>
<dbReference type="GO" id="GO:0006508">
    <property type="term" value="P:proteolysis"/>
    <property type="evidence" value="ECO:0007669"/>
    <property type="project" value="UniProtKB-KW"/>
</dbReference>
<feature type="binding site" evidence="6">
    <location>
        <position position="192"/>
    </location>
    <ligand>
        <name>Zn(2+)</name>
        <dbReference type="ChEBI" id="CHEBI:29105"/>
        <note>catalytic</note>
    </ligand>
</feature>
<dbReference type="InterPro" id="IPR006026">
    <property type="entry name" value="Peptidase_Metallo"/>
</dbReference>
<accession>A0A0D0F0Q9</accession>